<keyword evidence="3" id="KW-0418">Kinase</keyword>
<dbReference type="PANTHER" id="PTHR35526:SF3">
    <property type="entry name" value="ANTI-SIGMA-F FACTOR RSBW"/>
    <property type="match status" value="1"/>
</dbReference>
<name>A0A1I3NRR4_9RHOB</name>
<dbReference type="Gene3D" id="3.30.565.10">
    <property type="entry name" value="Histidine kinase-like ATPase, C-terminal domain"/>
    <property type="match status" value="1"/>
</dbReference>
<dbReference type="SUPFAM" id="SSF55874">
    <property type="entry name" value="ATPase domain of HSP90 chaperone/DNA topoisomerase II/histidine kinase"/>
    <property type="match status" value="1"/>
</dbReference>
<dbReference type="EMBL" id="FORA01000002">
    <property type="protein sequence ID" value="SFJ11998.1"/>
    <property type="molecule type" value="Genomic_DNA"/>
</dbReference>
<dbReference type="RefSeq" id="WP_092780190.1">
    <property type="nucleotide sequence ID" value="NZ_FORA01000002.1"/>
</dbReference>
<sequence length="153" mass="16793">MYCFGTVDHGANGVSREFPGTEASVSEALADLRHLLIERGYCEEVCANALIVLGEVLNNIVEHALPEIPDAVISLNVMEAGRRLMLETCDSGRPLPPNLMQAPNQPVISDRIDDMAEGGFGWFIIHSLVEDMVYEREDGQNRLSFSVMSDATV</sequence>
<dbReference type="InterPro" id="IPR050267">
    <property type="entry name" value="Anti-sigma-factor_SerPK"/>
</dbReference>
<organism evidence="3 4">
    <name type="scientific">Jannaschia pohangensis</name>
    <dbReference type="NCBI Taxonomy" id="390807"/>
    <lineage>
        <taxon>Bacteria</taxon>
        <taxon>Pseudomonadati</taxon>
        <taxon>Pseudomonadota</taxon>
        <taxon>Alphaproteobacteria</taxon>
        <taxon>Rhodobacterales</taxon>
        <taxon>Roseobacteraceae</taxon>
        <taxon>Jannaschia</taxon>
    </lineage>
</organism>
<gene>
    <name evidence="3" type="ORF">SAMN04488095_2236</name>
</gene>
<dbReference type="Pfam" id="PF13581">
    <property type="entry name" value="HATPase_c_2"/>
    <property type="match status" value="1"/>
</dbReference>
<reference evidence="3 4" key="1">
    <citation type="submission" date="2016-10" db="EMBL/GenBank/DDBJ databases">
        <authorList>
            <person name="de Groot N.N."/>
        </authorList>
    </citation>
    <scope>NUCLEOTIDE SEQUENCE [LARGE SCALE GENOMIC DNA]</scope>
    <source>
        <strain evidence="3 4">DSM 19073</strain>
    </source>
</reference>
<keyword evidence="3" id="KW-0808">Transferase</keyword>
<dbReference type="InterPro" id="IPR036890">
    <property type="entry name" value="HATPase_C_sf"/>
</dbReference>
<protein>
    <submittedName>
        <fullName evidence="3">Serine/threonine-protein kinase RsbW</fullName>
    </submittedName>
</protein>
<keyword evidence="1" id="KW-0723">Serine/threonine-protein kinase</keyword>
<proteinExistence type="predicted"/>
<dbReference type="InterPro" id="IPR003594">
    <property type="entry name" value="HATPase_dom"/>
</dbReference>
<feature type="domain" description="Histidine kinase/HSP90-like ATPase" evidence="2">
    <location>
        <begin position="18"/>
        <end position="145"/>
    </location>
</feature>
<evidence type="ECO:0000259" key="2">
    <source>
        <dbReference type="Pfam" id="PF13581"/>
    </source>
</evidence>
<evidence type="ECO:0000256" key="1">
    <source>
        <dbReference type="ARBA" id="ARBA00022527"/>
    </source>
</evidence>
<keyword evidence="4" id="KW-1185">Reference proteome</keyword>
<accession>A0A1I3NRR4</accession>
<dbReference type="CDD" id="cd16936">
    <property type="entry name" value="HATPase_RsbW-like"/>
    <property type="match status" value="1"/>
</dbReference>
<evidence type="ECO:0000313" key="3">
    <source>
        <dbReference type="EMBL" id="SFJ11998.1"/>
    </source>
</evidence>
<dbReference type="PANTHER" id="PTHR35526">
    <property type="entry name" value="ANTI-SIGMA-F FACTOR RSBW-RELATED"/>
    <property type="match status" value="1"/>
</dbReference>
<dbReference type="OrthoDB" id="9792240at2"/>
<dbReference type="AlphaFoldDB" id="A0A1I3NRR4"/>
<dbReference type="GO" id="GO:0004674">
    <property type="term" value="F:protein serine/threonine kinase activity"/>
    <property type="evidence" value="ECO:0007669"/>
    <property type="project" value="UniProtKB-KW"/>
</dbReference>
<evidence type="ECO:0000313" key="4">
    <source>
        <dbReference type="Proteomes" id="UP000199110"/>
    </source>
</evidence>
<dbReference type="Proteomes" id="UP000199110">
    <property type="component" value="Unassembled WGS sequence"/>
</dbReference>
<dbReference type="STRING" id="390807.SAMN04488095_2236"/>